<protein>
    <submittedName>
        <fullName evidence="2">Gag protein</fullName>
    </submittedName>
</protein>
<dbReference type="Proteomes" id="UP000649617">
    <property type="component" value="Unassembled WGS sequence"/>
</dbReference>
<dbReference type="AlphaFoldDB" id="A0A812IUD7"/>
<name>A0A812IUD7_SYMPI</name>
<keyword evidence="3" id="KW-1185">Reference proteome</keyword>
<evidence type="ECO:0000313" key="2">
    <source>
        <dbReference type="EMBL" id="CAE7162967.1"/>
    </source>
</evidence>
<comment type="caution">
    <text evidence="2">The sequence shown here is derived from an EMBL/GenBank/DDBJ whole genome shotgun (WGS) entry which is preliminary data.</text>
</comment>
<evidence type="ECO:0000259" key="1">
    <source>
        <dbReference type="Pfam" id="PF00024"/>
    </source>
</evidence>
<dbReference type="OrthoDB" id="439420at2759"/>
<dbReference type="Gene3D" id="3.50.4.10">
    <property type="entry name" value="Hepatocyte Growth Factor"/>
    <property type="match status" value="1"/>
</dbReference>
<gene>
    <name evidence="2" type="primary">gag</name>
    <name evidence="2" type="ORF">SPIL2461_LOCUS583</name>
</gene>
<accession>A0A812IUD7</accession>
<organism evidence="2 3">
    <name type="scientific">Symbiodinium pilosum</name>
    <name type="common">Dinoflagellate</name>
    <dbReference type="NCBI Taxonomy" id="2952"/>
    <lineage>
        <taxon>Eukaryota</taxon>
        <taxon>Sar</taxon>
        <taxon>Alveolata</taxon>
        <taxon>Dinophyceae</taxon>
        <taxon>Suessiales</taxon>
        <taxon>Symbiodiniaceae</taxon>
        <taxon>Symbiodinium</taxon>
    </lineage>
</organism>
<sequence length="222" mass="23857">METAVQSLCDEILMRVLRVRLICCPQGFGSLALLALAQQGQASVPTCAIVGQGYDDPVVTSVNGGTDVADASVCQQKCAQHLNCSVFTYYLEGGGCWLQGSGLVAKAIPNAVVLQLAETEPKPRPGHRPSRELRELCELGSEPGHAGSDLYFAEGTNPRRKHLVRFRCYGCEEACNNYVSVSPAYVASLSLDIDFTCSMLETTTAAGLLWRCLGKSMAYSIL</sequence>
<dbReference type="Pfam" id="PF00024">
    <property type="entry name" value="PAN_1"/>
    <property type="match status" value="1"/>
</dbReference>
<evidence type="ECO:0000313" key="3">
    <source>
        <dbReference type="Proteomes" id="UP000649617"/>
    </source>
</evidence>
<reference evidence="2" key="1">
    <citation type="submission" date="2021-02" db="EMBL/GenBank/DDBJ databases">
        <authorList>
            <person name="Dougan E. K."/>
            <person name="Rhodes N."/>
            <person name="Thang M."/>
            <person name="Chan C."/>
        </authorList>
    </citation>
    <scope>NUCLEOTIDE SEQUENCE</scope>
</reference>
<proteinExistence type="predicted"/>
<feature type="domain" description="Apple" evidence="1">
    <location>
        <begin position="67"/>
        <end position="99"/>
    </location>
</feature>
<dbReference type="InterPro" id="IPR003609">
    <property type="entry name" value="Pan_app"/>
</dbReference>
<dbReference type="EMBL" id="CAJNIZ010000481">
    <property type="protein sequence ID" value="CAE7162967.1"/>
    <property type="molecule type" value="Genomic_DNA"/>
</dbReference>
<dbReference type="SUPFAM" id="SSF57414">
    <property type="entry name" value="Hairpin loop containing domain-like"/>
    <property type="match status" value="1"/>
</dbReference>